<dbReference type="SMART" id="SM00066">
    <property type="entry name" value="GAL4"/>
    <property type="match status" value="1"/>
</dbReference>
<dbReference type="InterPro" id="IPR001138">
    <property type="entry name" value="Zn2Cys6_DnaBD"/>
</dbReference>
<evidence type="ECO:0000256" key="1">
    <source>
        <dbReference type="ARBA" id="ARBA00022723"/>
    </source>
</evidence>
<feature type="compositionally biased region" description="Basic and acidic residues" evidence="4">
    <location>
        <begin position="131"/>
        <end position="144"/>
    </location>
</feature>
<proteinExistence type="predicted"/>
<dbReference type="PANTHER" id="PTHR47256">
    <property type="entry name" value="ZN(II)2CYS6 TRANSCRIPTION FACTOR (EUROFUNG)-RELATED"/>
    <property type="match status" value="1"/>
</dbReference>
<evidence type="ECO:0000256" key="3">
    <source>
        <dbReference type="SAM" id="Coils"/>
    </source>
</evidence>
<dbReference type="PANTHER" id="PTHR47256:SF3">
    <property type="entry name" value="ZN(II)2CYS6 TRANSCRIPTION FACTOR (EUROFUNG)"/>
    <property type="match status" value="1"/>
</dbReference>
<gene>
    <name evidence="6" type="ORF">NA57DRAFT_61831</name>
</gene>
<keyword evidence="7" id="KW-1185">Reference proteome</keyword>
<dbReference type="CDD" id="cd00067">
    <property type="entry name" value="GAL4"/>
    <property type="match status" value="1"/>
</dbReference>
<dbReference type="Pfam" id="PF00172">
    <property type="entry name" value="Zn_clus"/>
    <property type="match status" value="1"/>
</dbReference>
<dbReference type="Gene3D" id="4.10.240.10">
    <property type="entry name" value="Zn(2)-C6 fungal-type DNA-binding domain"/>
    <property type="match status" value="1"/>
</dbReference>
<dbReference type="PROSITE" id="PS50048">
    <property type="entry name" value="ZN2_CY6_FUNGAL_2"/>
    <property type="match status" value="1"/>
</dbReference>
<dbReference type="Proteomes" id="UP000799772">
    <property type="component" value="Unassembled WGS sequence"/>
</dbReference>
<reference evidence="6" key="1">
    <citation type="journal article" date="2020" name="Stud. Mycol.">
        <title>101 Dothideomycetes genomes: a test case for predicting lifestyles and emergence of pathogens.</title>
        <authorList>
            <person name="Haridas S."/>
            <person name="Albert R."/>
            <person name="Binder M."/>
            <person name="Bloem J."/>
            <person name="Labutti K."/>
            <person name="Salamov A."/>
            <person name="Andreopoulos B."/>
            <person name="Baker S."/>
            <person name="Barry K."/>
            <person name="Bills G."/>
            <person name="Bluhm B."/>
            <person name="Cannon C."/>
            <person name="Castanera R."/>
            <person name="Culley D."/>
            <person name="Daum C."/>
            <person name="Ezra D."/>
            <person name="Gonzalez J."/>
            <person name="Henrissat B."/>
            <person name="Kuo A."/>
            <person name="Liang C."/>
            <person name="Lipzen A."/>
            <person name="Lutzoni F."/>
            <person name="Magnuson J."/>
            <person name="Mondo S."/>
            <person name="Nolan M."/>
            <person name="Ohm R."/>
            <person name="Pangilinan J."/>
            <person name="Park H.-J."/>
            <person name="Ramirez L."/>
            <person name="Alfaro M."/>
            <person name="Sun H."/>
            <person name="Tritt A."/>
            <person name="Yoshinaga Y."/>
            <person name="Zwiers L.-H."/>
            <person name="Turgeon B."/>
            <person name="Goodwin S."/>
            <person name="Spatafora J."/>
            <person name="Crous P."/>
            <person name="Grigoriev I."/>
        </authorList>
    </citation>
    <scope>NUCLEOTIDE SEQUENCE</scope>
    <source>
        <strain evidence="6">CBS 133067</strain>
    </source>
</reference>
<dbReference type="CDD" id="cd12148">
    <property type="entry name" value="fungal_TF_MHR"/>
    <property type="match status" value="1"/>
</dbReference>
<name>A0A9P4I6I5_9PEZI</name>
<evidence type="ECO:0000259" key="5">
    <source>
        <dbReference type="PROSITE" id="PS50048"/>
    </source>
</evidence>
<dbReference type="PROSITE" id="PS00463">
    <property type="entry name" value="ZN2_CY6_FUNGAL_1"/>
    <property type="match status" value="1"/>
</dbReference>
<keyword evidence="3" id="KW-0175">Coiled coil</keyword>
<sequence>MVACNNCRKKKLKCSGARPICQNCAKTHGQCVYQAESNETRNESLKRKASELENQVQQLDRVLSSLRSGSEQDIRAVLDRLQNAESMELAVSEISNASLLLSSISGNEQRTEPQSTMTATSTTAPQTSSGEGHEEQRLTDIRRSEDSVTQYQVDELLGHQSVKPGRAYFDHIIYPFVSRLNPDVWDPLNLLPSAGLRSKAITILKIPPLSVTAAPWADVDDGFASHLLQYYFTFEQPFYSFVMKEPFLAAMNAGEPSDARSPFRFCSKALVNGILAVACKSSFCKEAFDVPNDLSSRGVRFIDATKQAIEVEKQSPSIATLQAVMKVMWYEGGRGQMWNQPYYGGLLLELYGRMGLANLSWTENSMAKATETSKIYDAVADTLWGLYWQDSIQSLTMAIDPRIQRPKIPLPEVGEAEDWWYPYPLVDAPQLSRFRETLRARVMLADLIREVVKFTRSSTDLDGALRIYERIRRWKRDLPECLVLANTKLPHVLLMHTVYDCMIITLFRALASTTTVNRIPTENPQLITVDHAIHTMSIISIYRSLYTVLRSPAPIIGLMTSTFALLFHLDHSTSATDAFIQAVQGLSEMSLNWPPTLSMLRGVKAIALKSGIDIPPAAMRYMDVEGEMSKQSDIPIPAALPKGATGKPKGLPERVDKAGRVYLDGVDEFLRKLTLEVD</sequence>
<organism evidence="6 7">
    <name type="scientific">Rhizodiscina lignyota</name>
    <dbReference type="NCBI Taxonomy" id="1504668"/>
    <lineage>
        <taxon>Eukaryota</taxon>
        <taxon>Fungi</taxon>
        <taxon>Dikarya</taxon>
        <taxon>Ascomycota</taxon>
        <taxon>Pezizomycotina</taxon>
        <taxon>Dothideomycetes</taxon>
        <taxon>Pleosporomycetidae</taxon>
        <taxon>Aulographales</taxon>
        <taxon>Rhizodiscinaceae</taxon>
        <taxon>Rhizodiscina</taxon>
    </lineage>
</organism>
<evidence type="ECO:0000256" key="4">
    <source>
        <dbReference type="SAM" id="MobiDB-lite"/>
    </source>
</evidence>
<accession>A0A9P4I6I5</accession>
<evidence type="ECO:0000313" key="7">
    <source>
        <dbReference type="Proteomes" id="UP000799772"/>
    </source>
</evidence>
<keyword evidence="1" id="KW-0479">Metal-binding</keyword>
<evidence type="ECO:0000256" key="2">
    <source>
        <dbReference type="ARBA" id="ARBA00023242"/>
    </source>
</evidence>
<dbReference type="AlphaFoldDB" id="A0A9P4I6I5"/>
<dbReference type="InterPro" id="IPR053187">
    <property type="entry name" value="Notoamide_regulator"/>
</dbReference>
<dbReference type="Pfam" id="PF04082">
    <property type="entry name" value="Fungal_trans"/>
    <property type="match status" value="1"/>
</dbReference>
<feature type="coiled-coil region" evidence="3">
    <location>
        <begin position="35"/>
        <end position="69"/>
    </location>
</feature>
<evidence type="ECO:0000313" key="6">
    <source>
        <dbReference type="EMBL" id="KAF2092972.1"/>
    </source>
</evidence>
<dbReference type="GO" id="GO:0003677">
    <property type="term" value="F:DNA binding"/>
    <property type="evidence" value="ECO:0007669"/>
    <property type="project" value="InterPro"/>
</dbReference>
<dbReference type="OrthoDB" id="10261408at2759"/>
<feature type="region of interest" description="Disordered" evidence="4">
    <location>
        <begin position="106"/>
        <end position="144"/>
    </location>
</feature>
<keyword evidence="2" id="KW-0539">Nucleus</keyword>
<dbReference type="GO" id="GO:0000981">
    <property type="term" value="F:DNA-binding transcription factor activity, RNA polymerase II-specific"/>
    <property type="evidence" value="ECO:0007669"/>
    <property type="project" value="InterPro"/>
</dbReference>
<dbReference type="InterPro" id="IPR007219">
    <property type="entry name" value="XnlR_reg_dom"/>
</dbReference>
<dbReference type="SUPFAM" id="SSF57701">
    <property type="entry name" value="Zn2/Cys6 DNA-binding domain"/>
    <property type="match status" value="1"/>
</dbReference>
<dbReference type="EMBL" id="ML978140">
    <property type="protein sequence ID" value="KAF2092972.1"/>
    <property type="molecule type" value="Genomic_DNA"/>
</dbReference>
<dbReference type="GO" id="GO:0006351">
    <property type="term" value="P:DNA-templated transcription"/>
    <property type="evidence" value="ECO:0007669"/>
    <property type="project" value="InterPro"/>
</dbReference>
<protein>
    <recommendedName>
        <fullName evidence="5">Zn(2)-C6 fungal-type domain-containing protein</fullName>
    </recommendedName>
</protein>
<comment type="caution">
    <text evidence="6">The sequence shown here is derived from an EMBL/GenBank/DDBJ whole genome shotgun (WGS) entry which is preliminary data.</text>
</comment>
<feature type="compositionally biased region" description="Low complexity" evidence="4">
    <location>
        <begin position="112"/>
        <end position="129"/>
    </location>
</feature>
<dbReference type="GO" id="GO:0008270">
    <property type="term" value="F:zinc ion binding"/>
    <property type="evidence" value="ECO:0007669"/>
    <property type="project" value="InterPro"/>
</dbReference>
<feature type="domain" description="Zn(2)-C6 fungal-type" evidence="5">
    <location>
        <begin position="3"/>
        <end position="33"/>
    </location>
</feature>
<dbReference type="InterPro" id="IPR036864">
    <property type="entry name" value="Zn2-C6_fun-type_DNA-bd_sf"/>
</dbReference>